<dbReference type="Pfam" id="PF02492">
    <property type="entry name" value="cobW"/>
    <property type="match status" value="1"/>
</dbReference>
<dbReference type="InterPro" id="IPR027417">
    <property type="entry name" value="P-loop_NTPase"/>
</dbReference>
<proteinExistence type="inferred from homology"/>
<evidence type="ECO:0000259" key="6">
    <source>
        <dbReference type="SMART" id="SM00833"/>
    </source>
</evidence>
<comment type="catalytic activity">
    <reaction evidence="5">
        <text>GTP + H2O = GDP + phosphate + H(+)</text>
        <dbReference type="Rhea" id="RHEA:19669"/>
        <dbReference type="ChEBI" id="CHEBI:15377"/>
        <dbReference type="ChEBI" id="CHEBI:15378"/>
        <dbReference type="ChEBI" id="CHEBI:37565"/>
        <dbReference type="ChEBI" id="CHEBI:43474"/>
        <dbReference type="ChEBI" id="CHEBI:58189"/>
    </reaction>
    <physiologicalReaction direction="left-to-right" evidence="5">
        <dbReference type="Rhea" id="RHEA:19670"/>
    </physiologicalReaction>
</comment>
<gene>
    <name evidence="7" type="ORF">J2S20_000678</name>
</gene>
<dbReference type="EMBL" id="JAUSTO010000003">
    <property type="protein sequence ID" value="MDQ0151996.1"/>
    <property type="molecule type" value="Genomic_DNA"/>
</dbReference>
<comment type="similarity">
    <text evidence="4">Belongs to the SIMIBI class G3E GTPase family. ZNG1 subfamily.</text>
</comment>
<evidence type="ECO:0000313" key="8">
    <source>
        <dbReference type="Proteomes" id="UP001241537"/>
    </source>
</evidence>
<reference evidence="7" key="1">
    <citation type="submission" date="2023-07" db="EMBL/GenBank/DDBJ databases">
        <title>Genomic Encyclopedia of Type Strains, Phase IV (KMG-IV): sequencing the most valuable type-strain genomes for metagenomic binning, comparative biology and taxonomic classification.</title>
        <authorList>
            <person name="Goeker M."/>
        </authorList>
    </citation>
    <scope>NUCLEOTIDE SEQUENCE</scope>
    <source>
        <strain evidence="7">DSM 19659</strain>
    </source>
</reference>
<dbReference type="InterPro" id="IPR051927">
    <property type="entry name" value="Zn_Chap_cDPG_Synth"/>
</dbReference>
<dbReference type="GO" id="GO:0016787">
    <property type="term" value="F:hydrolase activity"/>
    <property type="evidence" value="ECO:0007669"/>
    <property type="project" value="UniProtKB-KW"/>
</dbReference>
<evidence type="ECO:0000256" key="1">
    <source>
        <dbReference type="ARBA" id="ARBA00022741"/>
    </source>
</evidence>
<dbReference type="InterPro" id="IPR011629">
    <property type="entry name" value="CobW-like_C"/>
</dbReference>
<protein>
    <submittedName>
        <fullName evidence="7">G3E family GTPase</fullName>
    </submittedName>
</protein>
<dbReference type="GO" id="GO:0000166">
    <property type="term" value="F:nucleotide binding"/>
    <property type="evidence" value="ECO:0007669"/>
    <property type="project" value="UniProtKB-KW"/>
</dbReference>
<dbReference type="Gene3D" id="3.40.50.300">
    <property type="entry name" value="P-loop containing nucleotide triphosphate hydrolases"/>
    <property type="match status" value="1"/>
</dbReference>
<dbReference type="SMART" id="SM00833">
    <property type="entry name" value="CobW_C"/>
    <property type="match status" value="1"/>
</dbReference>
<dbReference type="PANTHER" id="PTHR43603:SF1">
    <property type="entry name" value="ZINC-REGULATED GTPASE METALLOPROTEIN ACTIVATOR 1"/>
    <property type="match status" value="1"/>
</dbReference>
<dbReference type="Pfam" id="PF07683">
    <property type="entry name" value="CobW_C"/>
    <property type="match status" value="1"/>
</dbReference>
<keyword evidence="1" id="KW-0547">Nucleotide-binding</keyword>
<evidence type="ECO:0000256" key="4">
    <source>
        <dbReference type="ARBA" id="ARBA00034320"/>
    </source>
</evidence>
<keyword evidence="8" id="KW-1185">Reference proteome</keyword>
<evidence type="ECO:0000256" key="3">
    <source>
        <dbReference type="ARBA" id="ARBA00023186"/>
    </source>
</evidence>
<dbReference type="AlphaFoldDB" id="A0AAE3V913"/>
<sequence>MEGDGESVQSAGERRDIPVTIITGYLGAGKTTLLNELLRQRGAEGLALIVNDMGSVNIDAELIRKNRALTEAAEMVELQNGCICCTLQDAFMEQLARLAAEERVQRIVVEASGISNPASIAEGFLSYQKLRGSAGFYLDSIVAVADADRIYAEFLEELRDASENGTAETEDDPDIINLVMDQIEFCNVVVLNKCDLLLRKQLDEVKDIIRSFQREAEIIECTRGQIQAERIFHGARFDYDAVLDSSLVQRALTHERQHDGCVDEYGISSFVYEEPSPFDYDKFMRFMEEYPEELIRAKGYIWFADDDIHVQLFEQAGRNASVSEVSNWVASFSPEEQEEVFRSYPDVQKSWDSRYGDRMNQIVFIGKGAKREDIITALNACLAE</sequence>
<evidence type="ECO:0000313" key="7">
    <source>
        <dbReference type="EMBL" id="MDQ0151996.1"/>
    </source>
</evidence>
<dbReference type="Proteomes" id="UP001241537">
    <property type="component" value="Unassembled WGS sequence"/>
</dbReference>
<accession>A0AAE3V913</accession>
<organism evidence="7 8">
    <name type="scientific">Moryella indoligenes</name>
    <dbReference type="NCBI Taxonomy" id="371674"/>
    <lineage>
        <taxon>Bacteria</taxon>
        <taxon>Bacillati</taxon>
        <taxon>Bacillota</taxon>
        <taxon>Clostridia</taxon>
        <taxon>Lachnospirales</taxon>
        <taxon>Lachnospiraceae</taxon>
        <taxon>Moryella</taxon>
    </lineage>
</organism>
<dbReference type="PANTHER" id="PTHR43603">
    <property type="entry name" value="COBW DOMAIN-CONTAINING PROTEIN DDB_G0274527"/>
    <property type="match status" value="1"/>
</dbReference>
<name>A0AAE3V913_9FIRM</name>
<dbReference type="InterPro" id="IPR003495">
    <property type="entry name" value="CobW/HypB/UreG_nucleotide-bd"/>
</dbReference>
<dbReference type="RefSeq" id="WP_307253224.1">
    <property type="nucleotide sequence ID" value="NZ_JAUSTO010000003.1"/>
</dbReference>
<evidence type="ECO:0000256" key="5">
    <source>
        <dbReference type="ARBA" id="ARBA00049117"/>
    </source>
</evidence>
<keyword evidence="2" id="KW-0378">Hydrolase</keyword>
<evidence type="ECO:0000256" key="2">
    <source>
        <dbReference type="ARBA" id="ARBA00022801"/>
    </source>
</evidence>
<dbReference type="Gene3D" id="3.30.1220.10">
    <property type="entry name" value="CobW-like, C-terminal domain"/>
    <property type="match status" value="1"/>
</dbReference>
<dbReference type="CDD" id="cd03112">
    <property type="entry name" value="CobW-like"/>
    <property type="match status" value="1"/>
</dbReference>
<dbReference type="InterPro" id="IPR036627">
    <property type="entry name" value="CobW-likC_sf"/>
</dbReference>
<feature type="domain" description="CobW C-terminal" evidence="6">
    <location>
        <begin position="267"/>
        <end position="382"/>
    </location>
</feature>
<keyword evidence="3" id="KW-0143">Chaperone</keyword>
<dbReference type="SUPFAM" id="SSF52540">
    <property type="entry name" value="P-loop containing nucleoside triphosphate hydrolases"/>
    <property type="match status" value="1"/>
</dbReference>
<comment type="caution">
    <text evidence="7">The sequence shown here is derived from an EMBL/GenBank/DDBJ whole genome shotgun (WGS) entry which is preliminary data.</text>
</comment>